<feature type="transmembrane region" description="Helical" evidence="1">
    <location>
        <begin position="38"/>
        <end position="61"/>
    </location>
</feature>
<reference evidence="2 3" key="1">
    <citation type="submission" date="2014-01" db="EMBL/GenBank/DDBJ databases">
        <authorList>
            <person name="Durkin A.S."/>
            <person name="McCorrison J."/>
            <person name="Torralba M."/>
            <person name="Gillis M."/>
            <person name="Haft D.H."/>
            <person name="Methe B."/>
            <person name="Sutton G."/>
            <person name="Nelson K.E."/>
        </authorList>
    </citation>
    <scope>NUCLEOTIDE SEQUENCE [LARGE SCALE GENOMIC DNA]</scope>
    <source>
        <strain evidence="2 3">205/92</strain>
    </source>
</reference>
<evidence type="ECO:0000256" key="1">
    <source>
        <dbReference type="SAM" id="Phobius"/>
    </source>
</evidence>
<keyword evidence="1" id="KW-0812">Transmembrane</keyword>
<gene>
    <name evidence="2" type="ORF">HMPREF1563_1315</name>
</gene>
<keyword evidence="1" id="KW-1133">Transmembrane helix</keyword>
<evidence type="ECO:0000313" key="3">
    <source>
        <dbReference type="Proteomes" id="UP000022311"/>
    </source>
</evidence>
<proteinExistence type="predicted"/>
<dbReference type="AlphaFoldDB" id="A0AAV3M901"/>
<dbReference type="Proteomes" id="UP000022311">
    <property type="component" value="Unassembled WGS sequence"/>
</dbReference>
<protein>
    <submittedName>
        <fullName evidence="2">Uncharacterized protein</fullName>
    </submittedName>
</protein>
<feature type="transmembrane region" description="Helical" evidence="1">
    <location>
        <begin position="7"/>
        <end position="26"/>
    </location>
</feature>
<evidence type="ECO:0000313" key="2">
    <source>
        <dbReference type="EMBL" id="EUD12195.1"/>
    </source>
</evidence>
<keyword evidence="1" id="KW-0472">Membrane</keyword>
<dbReference type="RefSeq" id="WP_036960451.1">
    <property type="nucleotide sequence ID" value="NZ_JALD01000028.1"/>
</dbReference>
<sequence>MKGLPKLGIDILCVSFVALCFFYFFYDEIPSKFRFFGTSILSIICSIGIYLGLSILSAYIANKREIKLAATTCREAGVHPDSQSDIDVKTYRNYLVNRYSSEKFTNRITDLIGSLILIISILVEITIVISIISLLIYLPINGFYSDDFLMWMPIMWYVIFWMIISVTSLLCKLFFNRYPGEAKAFNKKYDH</sequence>
<accession>A0AAV3M901</accession>
<feature type="transmembrane region" description="Helical" evidence="1">
    <location>
        <begin position="154"/>
        <end position="175"/>
    </location>
</feature>
<feature type="transmembrane region" description="Helical" evidence="1">
    <location>
        <begin position="111"/>
        <end position="138"/>
    </location>
</feature>
<comment type="caution">
    <text evidence="2">The sequence shown here is derived from an EMBL/GenBank/DDBJ whole genome shotgun (WGS) entry which is preliminary data.</text>
</comment>
<organism evidence="2 3">
    <name type="scientific">Providencia alcalifaciens 205/92</name>
    <dbReference type="NCBI Taxonomy" id="1256988"/>
    <lineage>
        <taxon>Bacteria</taxon>
        <taxon>Pseudomonadati</taxon>
        <taxon>Pseudomonadota</taxon>
        <taxon>Gammaproteobacteria</taxon>
        <taxon>Enterobacterales</taxon>
        <taxon>Morganellaceae</taxon>
        <taxon>Providencia</taxon>
    </lineage>
</organism>
<name>A0AAV3M901_9GAMM</name>
<dbReference type="EMBL" id="JALD01000028">
    <property type="protein sequence ID" value="EUD12195.1"/>
    <property type="molecule type" value="Genomic_DNA"/>
</dbReference>